<evidence type="ECO:0000313" key="3">
    <source>
        <dbReference type="EMBL" id="GBR73854.1"/>
    </source>
</evidence>
<reference evidence="3 4" key="1">
    <citation type="journal article" date="2019" name="ISME J.">
        <title>Genome analyses of uncultured TG2/ZB3 bacteria in 'Margulisbacteria' specifically attached to ectosymbiotic spirochetes of protists in the termite gut.</title>
        <authorList>
            <person name="Utami Y.D."/>
            <person name="Kuwahara H."/>
            <person name="Igai K."/>
            <person name="Murakami T."/>
            <person name="Sugaya K."/>
            <person name="Morikawa T."/>
            <person name="Nagura Y."/>
            <person name="Yuki M."/>
            <person name="Deevong P."/>
            <person name="Inoue T."/>
            <person name="Kihara K."/>
            <person name="Lo N."/>
            <person name="Yamada A."/>
            <person name="Ohkuma M."/>
            <person name="Hongoh Y."/>
        </authorList>
    </citation>
    <scope>NUCLEOTIDE SEQUENCE [LARGE SCALE GENOMIC DNA]</scope>
    <source>
        <strain evidence="3">NkOx7-01</strain>
    </source>
</reference>
<dbReference type="Gene3D" id="2.40.160.60">
    <property type="entry name" value="Outer membrane protein transport protein (OMPP1/FadL/TodX)"/>
    <property type="match status" value="1"/>
</dbReference>
<comment type="caution">
    <text evidence="3">The sequence shown here is derived from an EMBL/GenBank/DDBJ whole genome shotgun (WGS) entry which is preliminary data.</text>
</comment>
<accession>A0A388TBV1</accession>
<proteinExistence type="predicted"/>
<feature type="compositionally biased region" description="Polar residues" evidence="1">
    <location>
        <begin position="341"/>
        <end position="351"/>
    </location>
</feature>
<feature type="signal peptide" evidence="2">
    <location>
        <begin position="1"/>
        <end position="18"/>
    </location>
</feature>
<gene>
    <name evidence="3" type="ORF">NO1_1131</name>
</gene>
<evidence type="ECO:0000256" key="2">
    <source>
        <dbReference type="SAM" id="SignalP"/>
    </source>
</evidence>
<dbReference type="AlphaFoldDB" id="A0A388TBV1"/>
<dbReference type="SUPFAM" id="SSF56935">
    <property type="entry name" value="Porins"/>
    <property type="match status" value="1"/>
</dbReference>
<dbReference type="Pfam" id="PF11751">
    <property type="entry name" value="PorP_SprF"/>
    <property type="match status" value="1"/>
</dbReference>
<feature type="compositionally biased region" description="Basic and acidic residues" evidence="1">
    <location>
        <begin position="353"/>
        <end position="362"/>
    </location>
</feature>
<protein>
    <recommendedName>
        <fullName evidence="5">PorV/PorQ family protein</fullName>
    </recommendedName>
</protein>
<dbReference type="InterPro" id="IPR019861">
    <property type="entry name" value="PorP/SprF_Bacteroidetes"/>
</dbReference>
<evidence type="ECO:0008006" key="5">
    <source>
        <dbReference type="Google" id="ProtNLM"/>
    </source>
</evidence>
<dbReference type="Proteomes" id="UP000269352">
    <property type="component" value="Unassembled WGS sequence"/>
</dbReference>
<keyword evidence="4" id="KW-1185">Reference proteome</keyword>
<feature type="region of interest" description="Disordered" evidence="1">
    <location>
        <begin position="325"/>
        <end position="362"/>
    </location>
</feature>
<keyword evidence="2" id="KW-0732">Signal</keyword>
<sequence>MKHWLFILLLLSAFAAAAFEITGDGSPVDFTRVGFSARFWGMGRAGVALADDSGALLLNPASMAMANSFEFSGTNTRILGVTNYSLLNGVLPFYDNRLLLGFSLIYENAGAIYETNGLDQYGHPLKGGTIENNNIVASLGFGSKFSVLNSSYENLYLGLLLKNHRRVLGDLTSSGTALDFGGVYRCSDHVSLGLAARNVLQSGISYSTAEQSSSEHYDSEYTAGLALSLLNNNLTLSLDRTFNAKYGRSNIGLEYWLANMVALRSGLAEKDMTLGVGFRYAVLQLDVGYRYQDAPLENQFYFSLTYGDAHRIFLTAPTEIEIIENPQEEKPRSPLPAPNNPVEQSGRSYYNNGRDRPEEIRL</sequence>
<name>A0A388TBV1_TERA1</name>
<feature type="chain" id="PRO_5017377675" description="PorV/PorQ family protein" evidence="2">
    <location>
        <begin position="19"/>
        <end position="362"/>
    </location>
</feature>
<evidence type="ECO:0000313" key="4">
    <source>
        <dbReference type="Proteomes" id="UP000269352"/>
    </source>
</evidence>
<dbReference type="EMBL" id="BGZN01000022">
    <property type="protein sequence ID" value="GBR73854.1"/>
    <property type="molecule type" value="Genomic_DNA"/>
</dbReference>
<evidence type="ECO:0000256" key="1">
    <source>
        <dbReference type="SAM" id="MobiDB-lite"/>
    </source>
</evidence>
<organism evidence="3 4">
    <name type="scientific">Termititenax aidoneus</name>
    <dbReference type="NCBI Taxonomy" id="2218524"/>
    <lineage>
        <taxon>Bacteria</taxon>
        <taxon>Bacillati</taxon>
        <taxon>Candidatus Margulisiibacteriota</taxon>
        <taxon>Candidatus Termititenacia</taxon>
        <taxon>Candidatus Termititenacales</taxon>
        <taxon>Candidatus Termititenacaceae</taxon>
        <taxon>Candidatus Termititenax</taxon>
    </lineage>
</organism>